<comment type="catalytic activity">
    <reaction evidence="8">
        <text>L-proline + NAD(+) = (S)-1-pyrroline-5-carboxylate + NADH + 2 H(+)</text>
        <dbReference type="Rhea" id="RHEA:14105"/>
        <dbReference type="ChEBI" id="CHEBI:15378"/>
        <dbReference type="ChEBI" id="CHEBI:17388"/>
        <dbReference type="ChEBI" id="CHEBI:57540"/>
        <dbReference type="ChEBI" id="CHEBI:57945"/>
        <dbReference type="ChEBI" id="CHEBI:60039"/>
        <dbReference type="EC" id="1.5.1.2"/>
    </reaction>
</comment>
<keyword evidence="3 8" id="KW-0963">Cytoplasm</keyword>
<evidence type="ECO:0000313" key="15">
    <source>
        <dbReference type="Proteomes" id="UP000058020"/>
    </source>
</evidence>
<evidence type="ECO:0000256" key="4">
    <source>
        <dbReference type="ARBA" id="ARBA00022605"/>
    </source>
</evidence>
<dbReference type="GO" id="GO:0055129">
    <property type="term" value="P:L-proline biosynthetic process"/>
    <property type="evidence" value="ECO:0007669"/>
    <property type="project" value="UniProtKB-UniRule"/>
</dbReference>
<feature type="domain" description="Pyrroline-5-carboxylate reductase catalytic N-terminal" evidence="12">
    <location>
        <begin position="6"/>
        <end position="100"/>
    </location>
</feature>
<dbReference type="Proteomes" id="UP000058020">
    <property type="component" value="Chromosome"/>
</dbReference>
<reference evidence="14 15" key="1">
    <citation type="journal article" date="2015" name="Genome Announc.">
        <title>Genome Sequence of 'Candidatus Thioglobus autotrophica' Strain EF1, a Chemoautotroph from the SUP05 Clade of Marine Gammaproteobacteria.</title>
        <authorList>
            <person name="Shah V."/>
            <person name="Morris R.M."/>
        </authorList>
    </citation>
    <scope>NUCLEOTIDE SEQUENCE [LARGE SCALE GENOMIC DNA]</scope>
    <source>
        <strain evidence="14 15">EF1</strain>
    </source>
</reference>
<dbReference type="PIRSF" id="PIRSF000193">
    <property type="entry name" value="Pyrrol-5-carb_rd"/>
    <property type="match status" value="1"/>
</dbReference>
<dbReference type="InterPro" id="IPR036291">
    <property type="entry name" value="NAD(P)-bd_dom_sf"/>
</dbReference>
<feature type="binding site" evidence="10">
    <location>
        <position position="38"/>
    </location>
    <ligand>
        <name>NADP(+)</name>
        <dbReference type="ChEBI" id="CHEBI:58349"/>
    </ligand>
</feature>
<organism evidence="14 15">
    <name type="scientific">Candidatus Thioglobus autotrophicus</name>
    <dbReference type="NCBI Taxonomy" id="1705394"/>
    <lineage>
        <taxon>Bacteria</taxon>
        <taxon>Pseudomonadati</taxon>
        <taxon>Pseudomonadota</taxon>
        <taxon>Gammaproteobacteria</taxon>
        <taxon>Candidatus Pseudothioglobaceae</taxon>
        <taxon>Candidatus Thioglobus</taxon>
    </lineage>
</organism>
<feature type="binding site" evidence="10">
    <location>
        <begin position="10"/>
        <end position="15"/>
    </location>
    <ligand>
        <name>NADP(+)</name>
        <dbReference type="ChEBI" id="CHEBI:58349"/>
    </ligand>
</feature>
<comment type="function">
    <text evidence="8">Catalyzes the reduction of 1-pyrroline-5-carboxylate (PCA) to L-proline.</text>
</comment>
<dbReference type="Gene3D" id="3.40.50.720">
    <property type="entry name" value="NAD(P)-binding Rossmann-like Domain"/>
    <property type="match status" value="1"/>
</dbReference>
<dbReference type="SUPFAM" id="SSF51735">
    <property type="entry name" value="NAD(P)-binding Rossmann-fold domains"/>
    <property type="match status" value="1"/>
</dbReference>
<dbReference type="RefSeq" id="WP_053951539.1">
    <property type="nucleotide sequence ID" value="NZ_CP010552.1"/>
</dbReference>
<evidence type="ECO:0000256" key="11">
    <source>
        <dbReference type="RuleBase" id="RU003903"/>
    </source>
</evidence>
<evidence type="ECO:0000256" key="3">
    <source>
        <dbReference type="ARBA" id="ARBA00022490"/>
    </source>
</evidence>
<dbReference type="InterPro" id="IPR008927">
    <property type="entry name" value="6-PGluconate_DH-like_C_sf"/>
</dbReference>
<accession>A0A0M4P960</accession>
<evidence type="ECO:0000256" key="2">
    <source>
        <dbReference type="ARBA" id="ARBA00005525"/>
    </source>
</evidence>
<comment type="catalytic activity">
    <reaction evidence="8 11">
        <text>L-proline + NADP(+) = (S)-1-pyrroline-5-carboxylate + NADPH + 2 H(+)</text>
        <dbReference type="Rhea" id="RHEA:14109"/>
        <dbReference type="ChEBI" id="CHEBI:15378"/>
        <dbReference type="ChEBI" id="CHEBI:17388"/>
        <dbReference type="ChEBI" id="CHEBI:57783"/>
        <dbReference type="ChEBI" id="CHEBI:58349"/>
        <dbReference type="ChEBI" id="CHEBI:60039"/>
        <dbReference type="EC" id="1.5.1.2"/>
    </reaction>
</comment>
<dbReference type="Pfam" id="PF14748">
    <property type="entry name" value="P5CR_dimer"/>
    <property type="match status" value="1"/>
</dbReference>
<evidence type="ECO:0000259" key="13">
    <source>
        <dbReference type="Pfam" id="PF14748"/>
    </source>
</evidence>
<name>A0A0M4P960_9GAMM</name>
<protein>
    <recommendedName>
        <fullName evidence="8 9">Pyrroline-5-carboxylate reductase</fullName>
        <shortName evidence="8">P5C reductase</shortName>
        <shortName evidence="8">P5CR</shortName>
        <ecNumber evidence="8 9">1.5.1.2</ecNumber>
    </recommendedName>
    <alternativeName>
        <fullName evidence="8">PCA reductase</fullName>
    </alternativeName>
</protein>
<dbReference type="PANTHER" id="PTHR11645:SF0">
    <property type="entry name" value="PYRROLINE-5-CARBOXYLATE REDUCTASE 3"/>
    <property type="match status" value="1"/>
</dbReference>
<evidence type="ECO:0000256" key="1">
    <source>
        <dbReference type="ARBA" id="ARBA00004496"/>
    </source>
</evidence>
<dbReference type="OrthoDB" id="9805754at2"/>
<sequence>MKNSTTIGFIGAGNMAYAIISGLINTGFSTENIKISDTNASLLSLRKQEFNLEVFTDNLALACCCDVLILAVKPQVLADVCQALKGALKPNTLIISIAAGVRAHDIDRWLGGDNAVVRTMPNTPALLNQGVTGLFANKCVNDVQKELATSILNSVGQSLWVSEEGMLDAVTALSGSGPAYFFLMIESMAKAGVALGLDEATAQTLSIQTALGASMMANTSNESPRELRANVTSPNGTTQAAIESFQDQNFEMIVTHAMRAAFDRAGKLASELSDSD</sequence>
<keyword evidence="7 8" id="KW-0560">Oxidoreductase</keyword>
<dbReference type="InterPro" id="IPR029036">
    <property type="entry name" value="P5CR_dimer"/>
</dbReference>
<dbReference type="GO" id="GO:0005737">
    <property type="term" value="C:cytoplasm"/>
    <property type="evidence" value="ECO:0007669"/>
    <property type="project" value="UniProtKB-SubCell"/>
</dbReference>
<proteinExistence type="inferred from homology"/>
<keyword evidence="6 8" id="KW-0521">NADP</keyword>
<dbReference type="PROSITE" id="PS00521">
    <property type="entry name" value="P5CR"/>
    <property type="match status" value="1"/>
</dbReference>
<comment type="pathway">
    <text evidence="8 11">Amino-acid biosynthesis; L-proline biosynthesis; L-proline from L-glutamate 5-semialdehyde: step 1/1.</text>
</comment>
<dbReference type="PANTHER" id="PTHR11645">
    <property type="entry name" value="PYRROLINE-5-CARBOXYLATE REDUCTASE"/>
    <property type="match status" value="1"/>
</dbReference>
<dbReference type="HAMAP" id="MF_01925">
    <property type="entry name" value="P5C_reductase"/>
    <property type="match status" value="1"/>
</dbReference>
<dbReference type="UniPathway" id="UPA00098">
    <property type="reaction ID" value="UER00361"/>
</dbReference>
<evidence type="ECO:0000313" key="14">
    <source>
        <dbReference type="EMBL" id="ALE52584.1"/>
    </source>
</evidence>
<dbReference type="Pfam" id="PF03807">
    <property type="entry name" value="F420_oxidored"/>
    <property type="match status" value="1"/>
</dbReference>
<evidence type="ECO:0000256" key="7">
    <source>
        <dbReference type="ARBA" id="ARBA00023002"/>
    </source>
</evidence>
<evidence type="ECO:0000259" key="12">
    <source>
        <dbReference type="Pfam" id="PF03807"/>
    </source>
</evidence>
<gene>
    <name evidence="8" type="primary">proC</name>
    <name evidence="14" type="ORF">SP60_04775</name>
</gene>
<dbReference type="NCBIfam" id="TIGR00112">
    <property type="entry name" value="proC"/>
    <property type="match status" value="1"/>
</dbReference>
<dbReference type="AlphaFoldDB" id="A0A0M4P960"/>
<comment type="subcellular location">
    <subcellularLocation>
        <location evidence="1 8">Cytoplasm</location>
    </subcellularLocation>
</comment>
<feature type="binding site" evidence="10">
    <location>
        <position position="58"/>
    </location>
    <ligand>
        <name>NADPH</name>
        <dbReference type="ChEBI" id="CHEBI:57783"/>
    </ligand>
</feature>
<dbReference type="FunFam" id="1.10.3730.10:FF:000001">
    <property type="entry name" value="Pyrroline-5-carboxylate reductase"/>
    <property type="match status" value="1"/>
</dbReference>
<dbReference type="InterPro" id="IPR028939">
    <property type="entry name" value="P5C_Rdtase_cat_N"/>
</dbReference>
<dbReference type="KEGG" id="tho:SP60_04775"/>
<feature type="binding site" evidence="10">
    <location>
        <begin position="71"/>
        <end position="74"/>
    </location>
    <ligand>
        <name>NADP(+)</name>
        <dbReference type="ChEBI" id="CHEBI:58349"/>
    </ligand>
</feature>
<dbReference type="STRING" id="1705394.SP60_04775"/>
<evidence type="ECO:0000256" key="9">
    <source>
        <dbReference type="NCBIfam" id="TIGR00112"/>
    </source>
</evidence>
<feature type="domain" description="Pyrroline-5-carboxylate reductase dimerisation" evidence="13">
    <location>
        <begin position="164"/>
        <end position="267"/>
    </location>
</feature>
<dbReference type="InterPro" id="IPR053790">
    <property type="entry name" value="P5CR-like_CS"/>
</dbReference>
<dbReference type="FunFam" id="3.40.50.720:FF:000190">
    <property type="entry name" value="Pyrroline-5-carboxylate reductase"/>
    <property type="match status" value="1"/>
</dbReference>
<dbReference type="GO" id="GO:0004735">
    <property type="term" value="F:pyrroline-5-carboxylate reductase activity"/>
    <property type="evidence" value="ECO:0007669"/>
    <property type="project" value="UniProtKB-UniRule"/>
</dbReference>
<evidence type="ECO:0000256" key="5">
    <source>
        <dbReference type="ARBA" id="ARBA00022650"/>
    </source>
</evidence>
<dbReference type="Gene3D" id="1.10.3730.10">
    <property type="entry name" value="ProC C-terminal domain-like"/>
    <property type="match status" value="1"/>
</dbReference>
<evidence type="ECO:0000256" key="8">
    <source>
        <dbReference type="HAMAP-Rule" id="MF_01925"/>
    </source>
</evidence>
<dbReference type="InterPro" id="IPR000304">
    <property type="entry name" value="Pyrroline-COOH_reductase"/>
</dbReference>
<keyword evidence="4 8" id="KW-0028">Amino-acid biosynthesis</keyword>
<dbReference type="EMBL" id="CP010552">
    <property type="protein sequence ID" value="ALE52584.1"/>
    <property type="molecule type" value="Genomic_DNA"/>
</dbReference>
<dbReference type="PATRIC" id="fig|1705394.5.peg.956"/>
<evidence type="ECO:0000256" key="10">
    <source>
        <dbReference type="PIRSR" id="PIRSR000193-1"/>
    </source>
</evidence>
<keyword evidence="5 8" id="KW-0641">Proline biosynthesis</keyword>
<comment type="similarity">
    <text evidence="2 8 11">Belongs to the pyrroline-5-carboxylate reductase family.</text>
</comment>
<evidence type="ECO:0000256" key="6">
    <source>
        <dbReference type="ARBA" id="ARBA00022857"/>
    </source>
</evidence>
<dbReference type="EC" id="1.5.1.2" evidence="8 9"/>
<keyword evidence="15" id="KW-1185">Reference proteome</keyword>
<dbReference type="SUPFAM" id="SSF48179">
    <property type="entry name" value="6-phosphogluconate dehydrogenase C-terminal domain-like"/>
    <property type="match status" value="1"/>
</dbReference>